<gene>
    <name evidence="2" type="ORF">I6H47_03950</name>
</gene>
<dbReference type="InterPro" id="IPR049500">
    <property type="entry name" value="Peptidase_M50B-like"/>
</dbReference>
<dbReference type="Pfam" id="PF13398">
    <property type="entry name" value="Peptidase_M50B"/>
    <property type="match status" value="1"/>
</dbReference>
<dbReference type="AlphaFoldDB" id="A0A7T4A0K1"/>
<keyword evidence="1" id="KW-1133">Transmembrane helix</keyword>
<organism evidence="2 3">
    <name type="scientific">Brevibacterium casei</name>
    <dbReference type="NCBI Taxonomy" id="33889"/>
    <lineage>
        <taxon>Bacteria</taxon>
        <taxon>Bacillati</taxon>
        <taxon>Actinomycetota</taxon>
        <taxon>Actinomycetes</taxon>
        <taxon>Micrococcales</taxon>
        <taxon>Brevibacteriaceae</taxon>
        <taxon>Brevibacterium</taxon>
    </lineage>
</organism>
<sequence length="254" mass="26770">MDLQQGVSTWWEAITSGFGRGDGLDLGPTQLLIILGIPLVITMTPAIWRFFGLFVTFVHELGHAFAALMTGRVVRGISLNFDHSGQMNSFGRVGFSATWSGFWGYPAPAVLGLVLITSAIYGWAPLALSLGALVLLISLIFIRNVAGVVIAVCTAIAAQLLVVFLPLEWIAVFVAGLGVALALGSLKDLVKVIRVHTRRRNVQQSDAYILSRGSSVPAGGWLTLFGLVIVGCALGSGLLLYSAFAESGGVAGLT</sequence>
<evidence type="ECO:0000313" key="2">
    <source>
        <dbReference type="EMBL" id="QQB15120.1"/>
    </source>
</evidence>
<protein>
    <submittedName>
        <fullName evidence="2">M50 family metallopeptidase</fullName>
    </submittedName>
</protein>
<name>A0A7T4A0K1_9MICO</name>
<feature type="transmembrane region" description="Helical" evidence="1">
    <location>
        <begin position="31"/>
        <end position="51"/>
    </location>
</feature>
<dbReference type="RefSeq" id="WP_198500144.1">
    <property type="nucleotide sequence ID" value="NZ_CP065989.1"/>
</dbReference>
<feature type="transmembrane region" description="Helical" evidence="1">
    <location>
        <begin position="170"/>
        <end position="190"/>
    </location>
</feature>
<accession>A0A7T4A0K1</accession>
<dbReference type="Proteomes" id="UP000595374">
    <property type="component" value="Chromosome"/>
</dbReference>
<evidence type="ECO:0000313" key="3">
    <source>
        <dbReference type="Proteomes" id="UP000595374"/>
    </source>
</evidence>
<keyword evidence="1" id="KW-0472">Membrane</keyword>
<keyword evidence="1" id="KW-0812">Transmembrane</keyword>
<reference evidence="2 3" key="1">
    <citation type="submission" date="2020-12" db="EMBL/GenBank/DDBJ databases">
        <title>FDA dAtabase for Regulatory Grade micrObial Sequences (FDA-ARGOS): Supporting development and validation of Infectious Disease Dx tests.</title>
        <authorList>
            <person name="Sproer C."/>
            <person name="Gronow S."/>
            <person name="Severitt S."/>
            <person name="Schroder I."/>
            <person name="Tallon L."/>
            <person name="Sadzewicz L."/>
            <person name="Zhao X."/>
            <person name="Boylan J."/>
            <person name="Ott S."/>
            <person name="Bowen H."/>
            <person name="Vavikolanu K."/>
            <person name="Mehta A."/>
            <person name="Aluvathingal J."/>
            <person name="Nadendla S."/>
            <person name="Lowell S."/>
            <person name="Myers T."/>
            <person name="Yan Y."/>
            <person name="Sichtig H."/>
        </authorList>
    </citation>
    <scope>NUCLEOTIDE SEQUENCE [LARGE SCALE GENOMIC DNA]</scope>
    <source>
        <strain evidence="2 3">FDAARGOS_990</strain>
    </source>
</reference>
<feature type="transmembrane region" description="Helical" evidence="1">
    <location>
        <begin position="221"/>
        <end position="244"/>
    </location>
</feature>
<dbReference type="EMBL" id="CP065989">
    <property type="protein sequence ID" value="QQB15120.1"/>
    <property type="molecule type" value="Genomic_DNA"/>
</dbReference>
<proteinExistence type="predicted"/>
<feature type="transmembrane region" description="Helical" evidence="1">
    <location>
        <begin position="109"/>
        <end position="137"/>
    </location>
</feature>
<evidence type="ECO:0000256" key="1">
    <source>
        <dbReference type="SAM" id="Phobius"/>
    </source>
</evidence>